<dbReference type="Pfam" id="PF13021">
    <property type="entry name" value="DUF3885"/>
    <property type="match status" value="1"/>
</dbReference>
<dbReference type="Proteomes" id="UP000326857">
    <property type="component" value="Unassembled WGS sequence"/>
</dbReference>
<evidence type="ECO:0000313" key="2">
    <source>
        <dbReference type="EMBL" id="VVT28657.1"/>
    </source>
</evidence>
<organism evidence="2 3">
    <name type="scientific">Sphingomonas aurantiaca</name>
    <dbReference type="NCBI Taxonomy" id="185949"/>
    <lineage>
        <taxon>Bacteria</taxon>
        <taxon>Pseudomonadati</taxon>
        <taxon>Pseudomonadota</taxon>
        <taxon>Alphaproteobacteria</taxon>
        <taxon>Sphingomonadales</taxon>
        <taxon>Sphingomonadaceae</taxon>
        <taxon>Sphingomonas</taxon>
    </lineage>
</organism>
<dbReference type="InterPro" id="IPR024976">
    <property type="entry name" value="DUF3885"/>
</dbReference>
<feature type="domain" description="DUF3885" evidence="1">
    <location>
        <begin position="3"/>
        <end position="40"/>
    </location>
</feature>
<sequence>MKCDDGAVFAPYDGGFDLFPTSWEAVSHLKAEWPEWLSDHSAGL</sequence>
<evidence type="ECO:0000313" key="3">
    <source>
        <dbReference type="Proteomes" id="UP000326857"/>
    </source>
</evidence>
<reference evidence="2 3" key="1">
    <citation type="submission" date="2019-09" db="EMBL/GenBank/DDBJ databases">
        <authorList>
            <person name="Dittami M. S."/>
        </authorList>
    </citation>
    <scope>NUCLEOTIDE SEQUENCE [LARGE SCALE GENOMIC DNA]</scope>
    <source>
        <strain evidence="2">SPHINGO391</strain>
    </source>
</reference>
<dbReference type="EMBL" id="CABVLI010000046">
    <property type="protein sequence ID" value="VVT28657.1"/>
    <property type="molecule type" value="Genomic_DNA"/>
</dbReference>
<evidence type="ECO:0000259" key="1">
    <source>
        <dbReference type="Pfam" id="PF13021"/>
    </source>
</evidence>
<name>A0A5E8ABT8_9SPHN</name>
<protein>
    <recommendedName>
        <fullName evidence="1">DUF3885 domain-containing protein</fullName>
    </recommendedName>
</protein>
<dbReference type="AlphaFoldDB" id="A0A5E8ABT8"/>
<proteinExistence type="predicted"/>
<accession>A0A5E8ABT8</accession>
<gene>
    <name evidence="2" type="ORF">SPHINGO391_500235</name>
</gene>